<dbReference type="OrthoDB" id="5825091at2"/>
<evidence type="ECO:0000313" key="3">
    <source>
        <dbReference type="EMBL" id="RXJ72060.1"/>
    </source>
</evidence>
<reference evidence="2 4" key="1">
    <citation type="submission" date="2017-10" db="EMBL/GenBank/DDBJ databases">
        <title>Nyctiphanis sp. nov., isolated from the stomach of the euphausiid Nyctiphanes simplex (Hansen, 1911) in the Gulf of California.</title>
        <authorList>
            <person name="Gomez-Gil B."/>
            <person name="Aguilar-Mendez M."/>
            <person name="Lopez-Cortes A."/>
            <person name="Gomez-Gutierrez J."/>
            <person name="Roque A."/>
            <person name="Lang E."/>
            <person name="Gonzalez-Castillo A."/>
        </authorList>
    </citation>
    <scope>NUCLEOTIDE SEQUENCE [LARGE SCALE GENOMIC DNA]</scope>
    <source>
        <strain evidence="2 4">CAIM 600</strain>
    </source>
</reference>
<dbReference type="Proteomes" id="UP000290287">
    <property type="component" value="Unassembled WGS sequence"/>
</dbReference>
<dbReference type="EMBL" id="PEIB01000027">
    <property type="protein sequence ID" value="RXJ72044.1"/>
    <property type="molecule type" value="Genomic_DNA"/>
</dbReference>
<evidence type="ECO:0000313" key="2">
    <source>
        <dbReference type="EMBL" id="RXJ72044.1"/>
    </source>
</evidence>
<keyword evidence="4" id="KW-1185">Reference proteome</keyword>
<dbReference type="RefSeq" id="WP_129123447.1">
    <property type="nucleotide sequence ID" value="NZ_PEIB01000027.1"/>
</dbReference>
<accession>A0A4Q0YPX5</accession>
<evidence type="ECO:0000313" key="4">
    <source>
        <dbReference type="Proteomes" id="UP000290287"/>
    </source>
</evidence>
<feature type="region of interest" description="Disordered" evidence="1">
    <location>
        <begin position="1"/>
        <end position="37"/>
    </location>
</feature>
<dbReference type="EMBL" id="PEIB01000027">
    <property type="protein sequence ID" value="RXJ72060.1"/>
    <property type="molecule type" value="Genomic_DNA"/>
</dbReference>
<proteinExistence type="predicted"/>
<dbReference type="AlphaFoldDB" id="A0A4Q0YPX5"/>
<comment type="caution">
    <text evidence="2">The sequence shown here is derived from an EMBL/GenBank/DDBJ whole genome shotgun (WGS) entry which is preliminary data.</text>
</comment>
<protein>
    <submittedName>
        <fullName evidence="2">Uncharacterized protein</fullName>
    </submittedName>
</protein>
<organism evidence="2 4">
    <name type="scientific">Veronia nyctiphanis</name>
    <dbReference type="NCBI Taxonomy" id="1278244"/>
    <lineage>
        <taxon>Bacteria</taxon>
        <taxon>Pseudomonadati</taxon>
        <taxon>Pseudomonadota</taxon>
        <taxon>Gammaproteobacteria</taxon>
        <taxon>Vibrionales</taxon>
        <taxon>Vibrionaceae</taxon>
        <taxon>Veronia</taxon>
    </lineage>
</organism>
<gene>
    <name evidence="2" type="ORF">CS022_18105</name>
    <name evidence="3" type="ORF">CS022_18205</name>
</gene>
<name>A0A4Q0YPX5_9GAMM</name>
<evidence type="ECO:0000256" key="1">
    <source>
        <dbReference type="SAM" id="MobiDB-lite"/>
    </source>
</evidence>
<sequence>MVKPRRRPTTDEIDAFASGANDAAPENSAAKASEKPAKSRVFKRVTLSLTDSDDRLIDELSLKPREFRCNRSDVVKTALALLAAQSDEKIVRLLEKEKQKQNH</sequence>